<evidence type="ECO:0000256" key="5">
    <source>
        <dbReference type="ARBA" id="ARBA00023136"/>
    </source>
</evidence>
<protein>
    <submittedName>
        <fullName evidence="7">DUF2156 domain-containing protein</fullName>
    </submittedName>
</protein>
<evidence type="ECO:0000256" key="1">
    <source>
        <dbReference type="ARBA" id="ARBA00004651"/>
    </source>
</evidence>
<dbReference type="SUPFAM" id="SSF55729">
    <property type="entry name" value="Acyl-CoA N-acyltransferases (Nat)"/>
    <property type="match status" value="1"/>
</dbReference>
<keyword evidence="5" id="KW-0472">Membrane</keyword>
<dbReference type="PANTHER" id="PTHR34697:SF2">
    <property type="entry name" value="PHOSPHATIDYLGLYCEROL LYSYLTRANSFERASE"/>
    <property type="match status" value="1"/>
</dbReference>
<evidence type="ECO:0000313" key="7">
    <source>
        <dbReference type="EMBL" id="MDK9495473.1"/>
    </source>
</evidence>
<dbReference type="Gene3D" id="3.40.630.30">
    <property type="match status" value="1"/>
</dbReference>
<dbReference type="InterPro" id="IPR051211">
    <property type="entry name" value="PG_lysyltransferase"/>
</dbReference>
<comment type="caution">
    <text evidence="7">The sequence shown here is derived from an EMBL/GenBank/DDBJ whole genome shotgun (WGS) entry which is preliminary data.</text>
</comment>
<proteinExistence type="predicted"/>
<reference evidence="7 8" key="1">
    <citation type="submission" date="2023-05" db="EMBL/GenBank/DDBJ databases">
        <title>Sequencing and Assembly of Streptomyces sp. NP73.</title>
        <authorList>
            <person name="Konwar A.N."/>
            <person name="Saikia K."/>
            <person name="Thakur D."/>
        </authorList>
    </citation>
    <scope>NUCLEOTIDE SEQUENCE [LARGE SCALE GENOMIC DNA]</scope>
    <source>
        <strain evidence="7 8">NP73</strain>
    </source>
</reference>
<dbReference type="PANTHER" id="PTHR34697">
    <property type="entry name" value="PHOSPHATIDYLGLYCEROL LYSYLTRANSFERASE"/>
    <property type="match status" value="1"/>
</dbReference>
<name>A0ABT7GPE6_9ACTN</name>
<accession>A0ABT7GPE6</accession>
<dbReference type="EMBL" id="JASITI010000006">
    <property type="protein sequence ID" value="MDK9495473.1"/>
    <property type="molecule type" value="Genomic_DNA"/>
</dbReference>
<sequence length="340" mass="37322">MTGTVLDTDAALDAIRKYADAGNPSAYFAFSDGNSHFRLPDVPGVIVYRAVGRYLVQFGGPFAPFTPAGPDGADGARARLLAAFVRFAAEQGREIVSVQLQGADADVYVDQGFTVNQMGASYAVDLETFTLAGTKFMQLRNKISRALRSGLEIKEVAYDDYAARIAALDTAWLSTKGEGVKPLEFLVGQTGGRYQHLRRLFAAVRDGELIGYVSYAPVYGPQAGWMHDLSRRQPDSPPGVMEALNKAAIDVFTAEGTRWLHFGFTPFTSLTAPQFPGHSRGFHWFMEHLWEHGAHIYPARTQLEYKQKWAPSAVLPEYIAFQHGASLPALVHVFRACNAV</sequence>
<dbReference type="Proteomes" id="UP001223390">
    <property type="component" value="Unassembled WGS sequence"/>
</dbReference>
<feature type="domain" description="Phosphatidylglycerol lysyltransferase C-terminal" evidence="6">
    <location>
        <begin position="20"/>
        <end position="321"/>
    </location>
</feature>
<comment type="subcellular location">
    <subcellularLocation>
        <location evidence="1">Cell membrane</location>
        <topology evidence="1">Multi-pass membrane protein</topology>
    </subcellularLocation>
</comment>
<keyword evidence="8" id="KW-1185">Reference proteome</keyword>
<keyword evidence="4" id="KW-1133">Transmembrane helix</keyword>
<gene>
    <name evidence="7" type="ORF">QEZ40_006122</name>
</gene>
<evidence type="ECO:0000256" key="4">
    <source>
        <dbReference type="ARBA" id="ARBA00022989"/>
    </source>
</evidence>
<evidence type="ECO:0000313" key="8">
    <source>
        <dbReference type="Proteomes" id="UP001223390"/>
    </source>
</evidence>
<keyword evidence="3" id="KW-0812">Transmembrane</keyword>
<organism evidence="7 8">
    <name type="scientific">Streptomyces katrae</name>
    <dbReference type="NCBI Taxonomy" id="68223"/>
    <lineage>
        <taxon>Bacteria</taxon>
        <taxon>Bacillati</taxon>
        <taxon>Actinomycetota</taxon>
        <taxon>Actinomycetes</taxon>
        <taxon>Kitasatosporales</taxon>
        <taxon>Streptomycetaceae</taxon>
        <taxon>Streptomyces</taxon>
    </lineage>
</organism>
<dbReference type="InterPro" id="IPR024320">
    <property type="entry name" value="LPG_synthase_C"/>
</dbReference>
<evidence type="ECO:0000256" key="2">
    <source>
        <dbReference type="ARBA" id="ARBA00022475"/>
    </source>
</evidence>
<evidence type="ECO:0000256" key="3">
    <source>
        <dbReference type="ARBA" id="ARBA00022692"/>
    </source>
</evidence>
<keyword evidence="2" id="KW-1003">Cell membrane</keyword>
<dbReference type="Pfam" id="PF09924">
    <property type="entry name" value="LPG_synthase_C"/>
    <property type="match status" value="1"/>
</dbReference>
<dbReference type="InterPro" id="IPR016181">
    <property type="entry name" value="Acyl_CoA_acyltransferase"/>
</dbReference>
<dbReference type="RefSeq" id="WP_285341073.1">
    <property type="nucleotide sequence ID" value="NZ_JASITI010000006.1"/>
</dbReference>
<evidence type="ECO:0000259" key="6">
    <source>
        <dbReference type="Pfam" id="PF09924"/>
    </source>
</evidence>